<keyword evidence="1" id="KW-0812">Transmembrane</keyword>
<feature type="domain" description="Glycosyl transferase family 1" evidence="2">
    <location>
        <begin position="193"/>
        <end position="359"/>
    </location>
</feature>
<dbReference type="Pfam" id="PF00534">
    <property type="entry name" value="Glycos_transf_1"/>
    <property type="match status" value="1"/>
</dbReference>
<protein>
    <submittedName>
        <fullName evidence="4">Glycosyltransferase family 4 protein</fullName>
        <ecNumber evidence="4">2.4.-.-</ecNumber>
    </submittedName>
</protein>
<dbReference type="GO" id="GO:0016757">
    <property type="term" value="F:glycosyltransferase activity"/>
    <property type="evidence" value="ECO:0007669"/>
    <property type="project" value="UniProtKB-KW"/>
</dbReference>
<proteinExistence type="predicted"/>
<keyword evidence="1" id="KW-1133">Transmembrane helix</keyword>
<accession>A0ABW1IK56</accession>
<evidence type="ECO:0000313" key="5">
    <source>
        <dbReference type="Proteomes" id="UP001596250"/>
    </source>
</evidence>
<dbReference type="PANTHER" id="PTHR45947">
    <property type="entry name" value="SULFOQUINOVOSYL TRANSFERASE SQD2"/>
    <property type="match status" value="1"/>
</dbReference>
<dbReference type="CDD" id="cd03801">
    <property type="entry name" value="GT4_PimA-like"/>
    <property type="match status" value="1"/>
</dbReference>
<dbReference type="InterPro" id="IPR001296">
    <property type="entry name" value="Glyco_trans_1"/>
</dbReference>
<keyword evidence="4" id="KW-0328">Glycosyltransferase</keyword>
<dbReference type="Proteomes" id="UP001596250">
    <property type="component" value="Unassembled WGS sequence"/>
</dbReference>
<evidence type="ECO:0000259" key="3">
    <source>
        <dbReference type="Pfam" id="PF13439"/>
    </source>
</evidence>
<dbReference type="Gene3D" id="3.40.50.2000">
    <property type="entry name" value="Glycogen Phosphorylase B"/>
    <property type="match status" value="2"/>
</dbReference>
<dbReference type="SUPFAM" id="SSF53756">
    <property type="entry name" value="UDP-Glycosyltransferase/glycogen phosphorylase"/>
    <property type="match status" value="1"/>
</dbReference>
<name>A0ABW1IK56_9BACL</name>
<evidence type="ECO:0000313" key="4">
    <source>
        <dbReference type="EMBL" id="MFC5985454.1"/>
    </source>
</evidence>
<keyword evidence="5" id="KW-1185">Reference proteome</keyword>
<dbReference type="EMBL" id="JBHSQV010000026">
    <property type="protein sequence ID" value="MFC5985454.1"/>
    <property type="molecule type" value="Genomic_DNA"/>
</dbReference>
<keyword evidence="4" id="KW-0808">Transferase</keyword>
<dbReference type="InterPro" id="IPR050194">
    <property type="entry name" value="Glycosyltransferase_grp1"/>
</dbReference>
<dbReference type="InterPro" id="IPR028098">
    <property type="entry name" value="Glyco_trans_4-like_N"/>
</dbReference>
<evidence type="ECO:0000259" key="2">
    <source>
        <dbReference type="Pfam" id="PF00534"/>
    </source>
</evidence>
<dbReference type="RefSeq" id="WP_379892306.1">
    <property type="nucleotide sequence ID" value="NZ_CBCSCT010000050.1"/>
</dbReference>
<organism evidence="4 5">
    <name type="scientific">Marinicrinis lubricantis</name>
    <dbReference type="NCBI Taxonomy" id="2086470"/>
    <lineage>
        <taxon>Bacteria</taxon>
        <taxon>Bacillati</taxon>
        <taxon>Bacillota</taxon>
        <taxon>Bacilli</taxon>
        <taxon>Bacillales</taxon>
        <taxon>Paenibacillaceae</taxon>
    </lineage>
</organism>
<dbReference type="PANTHER" id="PTHR45947:SF3">
    <property type="entry name" value="SULFOQUINOVOSYL TRANSFERASE SQD2"/>
    <property type="match status" value="1"/>
</dbReference>
<evidence type="ECO:0000256" key="1">
    <source>
        <dbReference type="SAM" id="Phobius"/>
    </source>
</evidence>
<feature type="transmembrane region" description="Helical" evidence="1">
    <location>
        <begin position="90"/>
        <end position="110"/>
    </location>
</feature>
<feature type="domain" description="Glycosyltransferase subfamily 4-like N-terminal" evidence="3">
    <location>
        <begin position="17"/>
        <end position="174"/>
    </location>
</feature>
<dbReference type="EC" id="2.4.-.-" evidence="4"/>
<keyword evidence="1" id="KW-0472">Membrane</keyword>
<gene>
    <name evidence="4" type="ORF">ACFPXP_03245</name>
</gene>
<comment type="caution">
    <text evidence="4">The sequence shown here is derived from an EMBL/GenBank/DDBJ whole genome shotgun (WGS) entry which is preliminary data.</text>
</comment>
<sequence length="401" mass="45370">MRKKNVLLVTGNFPPGIGGMQSYYHNLCLESKHQITVLAPHYPDDEAFDAKQPYDIIRGRFFQNESIQPSGWGRMFRMAKKTIEERSIDITIYGYVLIGFVGWLLSVFGGHKYMVSTHGKDMLEFKKIPVLRTLTKMILKRADGVLTNSEYTRNLVEEYGVPRSKIHIVNPGVEEHFEIREKDPVLVERFGLKDKFVMMTLSRLVRRKGHDMVIQAMPEILKQIPEAVYLIVGDGPEKERLQQLAQSCGVQNAVIFAGRASDGEEIHKFYNTCDLFIMASRHLKVKGDVEGFGIVFLEASCCGKPVVAGNSGGIAEAVLHNETGLLIDPNSVEDISSSVIKLYKDDELRERLVDRAYKRAKSEFKYSYLASIMDSCISMICDKVRPTGRSAKVKESKHLRV</sequence>
<reference evidence="5" key="1">
    <citation type="journal article" date="2019" name="Int. J. Syst. Evol. Microbiol.">
        <title>The Global Catalogue of Microorganisms (GCM) 10K type strain sequencing project: providing services to taxonomists for standard genome sequencing and annotation.</title>
        <authorList>
            <consortium name="The Broad Institute Genomics Platform"/>
            <consortium name="The Broad Institute Genome Sequencing Center for Infectious Disease"/>
            <person name="Wu L."/>
            <person name="Ma J."/>
        </authorList>
    </citation>
    <scope>NUCLEOTIDE SEQUENCE [LARGE SCALE GENOMIC DNA]</scope>
    <source>
        <strain evidence="5">CCM 8749</strain>
    </source>
</reference>
<dbReference type="Pfam" id="PF13439">
    <property type="entry name" value="Glyco_transf_4"/>
    <property type="match status" value="1"/>
</dbReference>